<evidence type="ECO:0000313" key="2">
    <source>
        <dbReference type="Proteomes" id="UP001469553"/>
    </source>
</evidence>
<reference evidence="1 2" key="1">
    <citation type="submission" date="2021-06" db="EMBL/GenBank/DDBJ databases">
        <authorList>
            <person name="Palmer J.M."/>
        </authorList>
    </citation>
    <scope>NUCLEOTIDE SEQUENCE [LARGE SCALE GENOMIC DNA]</scope>
    <source>
        <strain evidence="1 2">AS_MEX2019</strain>
        <tissue evidence="1">Muscle</tissue>
    </source>
</reference>
<dbReference type="Proteomes" id="UP001469553">
    <property type="component" value="Unassembled WGS sequence"/>
</dbReference>
<evidence type="ECO:0000313" key="1">
    <source>
        <dbReference type="EMBL" id="MEQ2303222.1"/>
    </source>
</evidence>
<protein>
    <submittedName>
        <fullName evidence="1">Uncharacterized protein</fullName>
    </submittedName>
</protein>
<name>A0ABV0ZAH8_9TELE</name>
<comment type="caution">
    <text evidence="1">The sequence shown here is derived from an EMBL/GenBank/DDBJ whole genome shotgun (WGS) entry which is preliminary data.</text>
</comment>
<sequence length="104" mass="11898">MLTGMKSDVIFVVFKGNSNPQFDACKCLQQMYPFVIMLTHPAESPIKTINNLEITDSKTSSVVIMNTQNKLHPLNLILHLYDKHQERNDALVNSSNRLYMLECI</sequence>
<keyword evidence="2" id="KW-1185">Reference proteome</keyword>
<proteinExistence type="predicted"/>
<accession>A0ABV0ZAH8</accession>
<dbReference type="EMBL" id="JAHRIP010057415">
    <property type="protein sequence ID" value="MEQ2303222.1"/>
    <property type="molecule type" value="Genomic_DNA"/>
</dbReference>
<gene>
    <name evidence="1" type="ORF">AMECASPLE_014498</name>
</gene>
<organism evidence="1 2">
    <name type="scientific">Ameca splendens</name>
    <dbReference type="NCBI Taxonomy" id="208324"/>
    <lineage>
        <taxon>Eukaryota</taxon>
        <taxon>Metazoa</taxon>
        <taxon>Chordata</taxon>
        <taxon>Craniata</taxon>
        <taxon>Vertebrata</taxon>
        <taxon>Euteleostomi</taxon>
        <taxon>Actinopterygii</taxon>
        <taxon>Neopterygii</taxon>
        <taxon>Teleostei</taxon>
        <taxon>Neoteleostei</taxon>
        <taxon>Acanthomorphata</taxon>
        <taxon>Ovalentaria</taxon>
        <taxon>Atherinomorphae</taxon>
        <taxon>Cyprinodontiformes</taxon>
        <taxon>Goodeidae</taxon>
        <taxon>Ameca</taxon>
    </lineage>
</organism>